<proteinExistence type="predicted"/>
<dbReference type="Pfam" id="PF00227">
    <property type="entry name" value="Proteasome"/>
    <property type="match status" value="1"/>
</dbReference>
<dbReference type="GO" id="GO:0051603">
    <property type="term" value="P:proteolysis involved in protein catabolic process"/>
    <property type="evidence" value="ECO:0007669"/>
    <property type="project" value="InterPro"/>
</dbReference>
<evidence type="ECO:0000256" key="1">
    <source>
        <dbReference type="ARBA" id="ARBA00022942"/>
    </source>
</evidence>
<dbReference type="PaxDb" id="121845-A0A1S3DTS7"/>
<dbReference type="Proteomes" id="UP000079169">
    <property type="component" value="Unplaced"/>
</dbReference>
<name>A0A1S3DTS7_DIACI</name>
<keyword evidence="2" id="KW-1185">Reference proteome</keyword>
<dbReference type="RefSeq" id="XP_008486946.1">
    <property type="nucleotide sequence ID" value="XM_008488724.1"/>
</dbReference>
<gene>
    <name evidence="3" type="primary">LOC103523703</name>
</gene>
<evidence type="ECO:0000313" key="2">
    <source>
        <dbReference type="Proteomes" id="UP000079169"/>
    </source>
</evidence>
<dbReference type="AlphaFoldDB" id="A0A1S3DTS7"/>
<dbReference type="STRING" id="121845.A0A1S3DTS7"/>
<feature type="non-terminal residue" evidence="3">
    <location>
        <position position="205"/>
    </location>
</feature>
<dbReference type="Gene3D" id="3.60.20.10">
    <property type="entry name" value="Glutamine Phosphoribosylpyrophosphate, subunit 1, domain 1"/>
    <property type="match status" value="1"/>
</dbReference>
<protein>
    <submittedName>
        <fullName evidence="3">Proteasome subunit alpha type-4-like</fullName>
    </submittedName>
</protein>
<dbReference type="SUPFAM" id="SSF56235">
    <property type="entry name" value="N-terminal nucleophile aminohydrolases (Ntn hydrolases)"/>
    <property type="match status" value="1"/>
</dbReference>
<sequence>IQVSLAEKAVRCSRTVMGLKSENGILLICSLDEAQRHSMNRVIQISGNMIAAGTGFPGDILFLMNKAHIIADKYKLNFQQDMPLDEFVEEMADLISLNTILKSARPYRACLIVAGWDVSAGYQVYVINPDGQSSKWSAVAIGKDAVSCKSQHEKQVHTIQNMSLNMAKKLGVDIYLNTVSKDVNSMDMVWLKSVDNNIQVTRVSP</sequence>
<dbReference type="PANTHER" id="PTHR11599">
    <property type="entry name" value="PROTEASOME SUBUNIT ALPHA/BETA"/>
    <property type="match status" value="1"/>
</dbReference>
<dbReference type="InterPro" id="IPR001353">
    <property type="entry name" value="Proteasome_sua/b"/>
</dbReference>
<dbReference type="InterPro" id="IPR050115">
    <property type="entry name" value="Proteasome_alpha"/>
</dbReference>
<feature type="non-terminal residue" evidence="3">
    <location>
        <position position="1"/>
    </location>
</feature>
<dbReference type="GO" id="GO:0005839">
    <property type="term" value="C:proteasome core complex"/>
    <property type="evidence" value="ECO:0007669"/>
    <property type="project" value="InterPro"/>
</dbReference>
<dbReference type="GeneID" id="103523703"/>
<dbReference type="KEGG" id="dci:103523703"/>
<evidence type="ECO:0000313" key="3">
    <source>
        <dbReference type="RefSeq" id="XP_008486946.1"/>
    </source>
</evidence>
<accession>A0A1S3DTS7</accession>
<keyword evidence="1" id="KW-0647">Proteasome</keyword>
<reference evidence="3" key="1">
    <citation type="submission" date="2025-08" db="UniProtKB">
        <authorList>
            <consortium name="RefSeq"/>
        </authorList>
    </citation>
    <scope>IDENTIFICATION</scope>
</reference>
<organism evidence="2 3">
    <name type="scientific">Diaphorina citri</name>
    <name type="common">Asian citrus psyllid</name>
    <dbReference type="NCBI Taxonomy" id="121845"/>
    <lineage>
        <taxon>Eukaryota</taxon>
        <taxon>Metazoa</taxon>
        <taxon>Ecdysozoa</taxon>
        <taxon>Arthropoda</taxon>
        <taxon>Hexapoda</taxon>
        <taxon>Insecta</taxon>
        <taxon>Pterygota</taxon>
        <taxon>Neoptera</taxon>
        <taxon>Paraneoptera</taxon>
        <taxon>Hemiptera</taxon>
        <taxon>Sternorrhyncha</taxon>
        <taxon>Psylloidea</taxon>
        <taxon>Psyllidae</taxon>
        <taxon>Diaphorininae</taxon>
        <taxon>Diaphorina</taxon>
    </lineage>
</organism>
<dbReference type="InterPro" id="IPR029055">
    <property type="entry name" value="Ntn_hydrolases_N"/>
</dbReference>